<dbReference type="Proteomes" id="UP000564425">
    <property type="component" value="Unassembled WGS sequence"/>
</dbReference>
<dbReference type="Gene3D" id="1.10.10.10">
    <property type="entry name" value="Winged helix-like DNA-binding domain superfamily/Winged helix DNA-binding domain"/>
    <property type="match status" value="1"/>
</dbReference>
<dbReference type="EMBL" id="JACDUH010000003">
    <property type="protein sequence ID" value="MBA2851850.1"/>
    <property type="molecule type" value="Genomic_DNA"/>
</dbReference>
<dbReference type="RefSeq" id="WP_181501669.1">
    <property type="nucleotide sequence ID" value="NZ_JACDUH010000003.1"/>
</dbReference>
<comment type="caution">
    <text evidence="1">The sequence shown here is derived from an EMBL/GenBank/DDBJ whole genome shotgun (WGS) entry which is preliminary data.</text>
</comment>
<protein>
    <submittedName>
        <fullName evidence="1">Putative transcriptional regulator</fullName>
    </submittedName>
</protein>
<gene>
    <name evidence="1" type="ORF">HNP86_002009</name>
</gene>
<dbReference type="InterPro" id="IPR036388">
    <property type="entry name" value="WH-like_DNA-bd_sf"/>
</dbReference>
<accession>A0A7J9NVY9</accession>
<name>A0A7J9NVY9_METMI</name>
<sequence>MKFKRIYLLVYILSAAIHNVNIAFDCDEYYTSNSSIDLAIYELVSKGLVKPVGISHGVYDITAEGKRFIEKKLGEYPDLKTVETLLDTYKKHNVRSLLLVVGDIK</sequence>
<proteinExistence type="predicted"/>
<reference evidence="1 2" key="1">
    <citation type="submission" date="2020-07" db="EMBL/GenBank/DDBJ databases">
        <title>Genomic Encyclopedia of Type Strains, Phase IV (KMG-V): Genome sequencing to study the core and pangenomes of soil and plant-associated prokaryotes.</title>
        <authorList>
            <person name="Whitman W."/>
        </authorList>
    </citation>
    <scope>NUCLEOTIDE SEQUENCE [LARGE SCALE GENOMIC DNA]</scope>
    <source>
        <strain evidence="1 2">A1</strain>
    </source>
</reference>
<evidence type="ECO:0000313" key="2">
    <source>
        <dbReference type="Proteomes" id="UP000564425"/>
    </source>
</evidence>
<evidence type="ECO:0000313" key="1">
    <source>
        <dbReference type="EMBL" id="MBA2851850.1"/>
    </source>
</evidence>
<dbReference type="AlphaFoldDB" id="A0A7J9NVY9"/>
<organism evidence="1 2">
    <name type="scientific">Methanococcus maripaludis</name>
    <name type="common">Methanococcus deltae</name>
    <dbReference type="NCBI Taxonomy" id="39152"/>
    <lineage>
        <taxon>Archaea</taxon>
        <taxon>Methanobacteriati</taxon>
        <taxon>Methanobacteriota</taxon>
        <taxon>Methanomada group</taxon>
        <taxon>Methanococci</taxon>
        <taxon>Methanococcales</taxon>
        <taxon>Methanococcaceae</taxon>
        <taxon>Methanococcus</taxon>
    </lineage>
</organism>